<dbReference type="EMBL" id="CP016908">
    <property type="protein sequence ID" value="APR99578.1"/>
    <property type="molecule type" value="Genomic_DNA"/>
</dbReference>
<evidence type="ECO:0000256" key="2">
    <source>
        <dbReference type="SAM" id="Coils"/>
    </source>
</evidence>
<evidence type="ECO:0000313" key="5">
    <source>
        <dbReference type="Proteomes" id="UP000185544"/>
    </source>
</evidence>
<dbReference type="KEGG" id="pabo:BCY86_01940"/>
<dbReference type="OrthoDB" id="9779630at2"/>
<evidence type="ECO:0008006" key="6">
    <source>
        <dbReference type="Google" id="ProtNLM"/>
    </source>
</evidence>
<dbReference type="STRING" id="1882918.BCY86_01940"/>
<accession>A0A1L6MVR6</accession>
<dbReference type="InterPro" id="IPR007157">
    <property type="entry name" value="PspA_VIPP1"/>
</dbReference>
<proteinExistence type="inferred from homology"/>
<evidence type="ECO:0000256" key="1">
    <source>
        <dbReference type="ARBA" id="ARBA00043985"/>
    </source>
</evidence>
<feature type="coiled-coil region" evidence="2">
    <location>
        <begin position="156"/>
        <end position="183"/>
    </location>
</feature>
<organism evidence="4 5">
    <name type="scientific">Pajaroellobacter abortibovis</name>
    <dbReference type="NCBI Taxonomy" id="1882918"/>
    <lineage>
        <taxon>Bacteria</taxon>
        <taxon>Pseudomonadati</taxon>
        <taxon>Myxococcota</taxon>
        <taxon>Polyangia</taxon>
        <taxon>Polyangiales</taxon>
        <taxon>Polyangiaceae</taxon>
    </lineage>
</organism>
<reference evidence="4 5" key="1">
    <citation type="submission" date="2016-08" db="EMBL/GenBank/DDBJ databases">
        <title>Identification and validation of antigenic proteins from Pajaroellobacter abortibovis using de-novo genome sequence assembly and reverse vaccinology.</title>
        <authorList>
            <person name="Welly B.T."/>
            <person name="Miller M.R."/>
            <person name="Stott J.L."/>
            <person name="Blanchard M.T."/>
            <person name="Islas-Trejo A.D."/>
            <person name="O'Rourke S.M."/>
            <person name="Young A.E."/>
            <person name="Medrano J.F."/>
            <person name="Van Eenennaam A.L."/>
        </authorList>
    </citation>
    <scope>NUCLEOTIDE SEQUENCE [LARGE SCALE GENOMIC DNA]</scope>
    <source>
        <strain evidence="4 5">BTF92-0548A/99-0131</strain>
    </source>
</reference>
<dbReference type="AlphaFoldDB" id="A0A1L6MVR6"/>
<keyword evidence="5" id="KW-1185">Reference proteome</keyword>
<dbReference type="PANTHER" id="PTHR31088:SF6">
    <property type="entry name" value="PHAGE SHOCK PROTEIN A"/>
    <property type="match status" value="1"/>
</dbReference>
<feature type="region of interest" description="Disordered" evidence="3">
    <location>
        <begin position="201"/>
        <end position="221"/>
    </location>
</feature>
<gene>
    <name evidence="4" type="ORF">BCY86_01940</name>
</gene>
<feature type="compositionally biased region" description="Basic and acidic residues" evidence="3">
    <location>
        <begin position="207"/>
        <end position="221"/>
    </location>
</feature>
<dbReference type="PANTHER" id="PTHR31088">
    <property type="entry name" value="MEMBRANE-ASSOCIATED PROTEIN VIPP1, CHLOROPLASTIC"/>
    <property type="match status" value="1"/>
</dbReference>
<protein>
    <recommendedName>
        <fullName evidence="6">Phage shock protein A</fullName>
    </recommendedName>
</protein>
<dbReference type="RefSeq" id="WP_075276225.1">
    <property type="nucleotide sequence ID" value="NZ_CP016908.1"/>
</dbReference>
<dbReference type="Proteomes" id="UP000185544">
    <property type="component" value="Chromosome"/>
</dbReference>
<dbReference type="Pfam" id="PF04012">
    <property type="entry name" value="PspA_IM30"/>
    <property type="match status" value="1"/>
</dbReference>
<evidence type="ECO:0000313" key="4">
    <source>
        <dbReference type="EMBL" id="APR99578.1"/>
    </source>
</evidence>
<feature type="coiled-coil region" evidence="2">
    <location>
        <begin position="50"/>
        <end position="81"/>
    </location>
</feature>
<name>A0A1L6MVR6_9BACT</name>
<comment type="similarity">
    <text evidence="1">Belongs to the PspA/Vipp/IM30 family.</text>
</comment>
<keyword evidence="2" id="KW-0175">Coiled coil</keyword>
<evidence type="ECO:0000256" key="3">
    <source>
        <dbReference type="SAM" id="MobiDB-lite"/>
    </source>
</evidence>
<sequence>MGIFERVGKVISSNIHHLLHQMEDPKKLFNLTLEEMREALLQRRQDVIKAIATEKQLRKKEEELAAEIARWEKRAELALEQENEFLAAEAIKHKKRISDTYRATQTLALQAQEAAQGLQHQIQLMEQHLRGVELRHGTLTVQAGKGREGEGALGEFERMEECIEEQEAEAHALHELNRAFEEEAMGTTQLEEAFRYLEQKQQGLEKTGGKEKTEGTRIRIE</sequence>